<dbReference type="AlphaFoldDB" id="A0A9D4ING6"/>
<feature type="region of interest" description="Disordered" evidence="1">
    <location>
        <begin position="1"/>
        <end position="46"/>
    </location>
</feature>
<proteinExistence type="predicted"/>
<accession>A0A9D4ING6</accession>
<evidence type="ECO:0000313" key="2">
    <source>
        <dbReference type="EMBL" id="KAH3782196.1"/>
    </source>
</evidence>
<name>A0A9D4ING6_DREPO</name>
<sequence>MPCESFRDSTHLQKIQAVRAGRHVVEESPGKNRGANPYHGVQMPKEDVRKNKTKTWLKINNKRCIHRRG</sequence>
<gene>
    <name evidence="2" type="ORF">DPMN_160108</name>
</gene>
<comment type="caution">
    <text evidence="2">The sequence shown here is derived from an EMBL/GenBank/DDBJ whole genome shotgun (WGS) entry which is preliminary data.</text>
</comment>
<reference evidence="2" key="2">
    <citation type="submission" date="2020-11" db="EMBL/GenBank/DDBJ databases">
        <authorList>
            <person name="McCartney M.A."/>
            <person name="Auch B."/>
            <person name="Kono T."/>
            <person name="Mallez S."/>
            <person name="Becker A."/>
            <person name="Gohl D.M."/>
            <person name="Silverstein K.A.T."/>
            <person name="Koren S."/>
            <person name="Bechman K.B."/>
            <person name="Herman A."/>
            <person name="Abrahante J.E."/>
            <person name="Garbe J."/>
        </authorList>
    </citation>
    <scope>NUCLEOTIDE SEQUENCE</scope>
    <source>
        <strain evidence="2">Duluth1</strain>
        <tissue evidence="2">Whole animal</tissue>
    </source>
</reference>
<dbReference type="Proteomes" id="UP000828390">
    <property type="component" value="Unassembled WGS sequence"/>
</dbReference>
<organism evidence="2 3">
    <name type="scientific">Dreissena polymorpha</name>
    <name type="common">Zebra mussel</name>
    <name type="synonym">Mytilus polymorpha</name>
    <dbReference type="NCBI Taxonomy" id="45954"/>
    <lineage>
        <taxon>Eukaryota</taxon>
        <taxon>Metazoa</taxon>
        <taxon>Spiralia</taxon>
        <taxon>Lophotrochozoa</taxon>
        <taxon>Mollusca</taxon>
        <taxon>Bivalvia</taxon>
        <taxon>Autobranchia</taxon>
        <taxon>Heteroconchia</taxon>
        <taxon>Euheterodonta</taxon>
        <taxon>Imparidentia</taxon>
        <taxon>Neoheterodontei</taxon>
        <taxon>Myida</taxon>
        <taxon>Dreissenoidea</taxon>
        <taxon>Dreissenidae</taxon>
        <taxon>Dreissena</taxon>
    </lineage>
</organism>
<evidence type="ECO:0000313" key="3">
    <source>
        <dbReference type="Proteomes" id="UP000828390"/>
    </source>
</evidence>
<reference evidence="2" key="1">
    <citation type="journal article" date="2019" name="bioRxiv">
        <title>The Genome of the Zebra Mussel, Dreissena polymorpha: A Resource for Invasive Species Research.</title>
        <authorList>
            <person name="McCartney M.A."/>
            <person name="Auch B."/>
            <person name="Kono T."/>
            <person name="Mallez S."/>
            <person name="Zhang Y."/>
            <person name="Obille A."/>
            <person name="Becker A."/>
            <person name="Abrahante J.E."/>
            <person name="Garbe J."/>
            <person name="Badalamenti J.P."/>
            <person name="Herman A."/>
            <person name="Mangelson H."/>
            <person name="Liachko I."/>
            <person name="Sullivan S."/>
            <person name="Sone E.D."/>
            <person name="Koren S."/>
            <person name="Silverstein K.A.T."/>
            <person name="Beckman K.B."/>
            <person name="Gohl D.M."/>
        </authorList>
    </citation>
    <scope>NUCLEOTIDE SEQUENCE</scope>
    <source>
        <strain evidence="2">Duluth1</strain>
        <tissue evidence="2">Whole animal</tissue>
    </source>
</reference>
<dbReference type="EMBL" id="JAIWYP010000008">
    <property type="protein sequence ID" value="KAH3782196.1"/>
    <property type="molecule type" value="Genomic_DNA"/>
</dbReference>
<evidence type="ECO:0000256" key="1">
    <source>
        <dbReference type="SAM" id="MobiDB-lite"/>
    </source>
</evidence>
<protein>
    <submittedName>
        <fullName evidence="2">Uncharacterized protein</fullName>
    </submittedName>
</protein>
<feature type="compositionally biased region" description="Basic and acidic residues" evidence="1">
    <location>
        <begin position="1"/>
        <end position="11"/>
    </location>
</feature>
<keyword evidence="3" id="KW-1185">Reference proteome</keyword>